<proteinExistence type="predicted"/>
<evidence type="ECO:0000256" key="1">
    <source>
        <dbReference type="SAM" id="MobiDB-lite"/>
    </source>
</evidence>
<evidence type="ECO:0000313" key="2">
    <source>
        <dbReference type="EMBL" id="MBN8660418.1"/>
    </source>
</evidence>
<comment type="caution">
    <text evidence="2">The sequence shown here is derived from an EMBL/GenBank/DDBJ whole genome shotgun (WGS) entry which is preliminary data.</text>
</comment>
<sequence>METLALPLTLKKLTEIECHTPQESNVYWLDRQSLDLLADRLVALAESISKDASQPKETDLEPISNSVSDSFSEPVPDPRKEALYKRLDYPY</sequence>
<organism evidence="2 3">
    <name type="scientific">Candidatus Obscuribacter phosphatis</name>
    <dbReference type="NCBI Taxonomy" id="1906157"/>
    <lineage>
        <taxon>Bacteria</taxon>
        <taxon>Bacillati</taxon>
        <taxon>Candidatus Melainabacteria</taxon>
        <taxon>Candidatus Obscuribacterales</taxon>
        <taxon>Candidatus Obscuribacteraceae</taxon>
        <taxon>Candidatus Obscuribacter</taxon>
    </lineage>
</organism>
<feature type="region of interest" description="Disordered" evidence="1">
    <location>
        <begin position="51"/>
        <end position="79"/>
    </location>
</feature>
<dbReference type="EMBL" id="JAFLCK010000010">
    <property type="protein sequence ID" value="MBN8660418.1"/>
    <property type="molecule type" value="Genomic_DNA"/>
</dbReference>
<dbReference type="Proteomes" id="UP000664277">
    <property type="component" value="Unassembled WGS sequence"/>
</dbReference>
<name>A0A8J7TMW9_9BACT</name>
<accession>A0A8J7TMW9</accession>
<evidence type="ECO:0000313" key="3">
    <source>
        <dbReference type="Proteomes" id="UP000664277"/>
    </source>
</evidence>
<gene>
    <name evidence="2" type="ORF">J0M35_08665</name>
</gene>
<dbReference type="AlphaFoldDB" id="A0A8J7TMW9"/>
<protein>
    <submittedName>
        <fullName evidence="2">Uncharacterized protein</fullName>
    </submittedName>
</protein>
<reference evidence="2" key="1">
    <citation type="submission" date="2021-02" db="EMBL/GenBank/DDBJ databases">
        <title>Genome-Resolved Metagenomics of a Microbial Community Performing Photosynthetic Biological Nutrient Removal.</title>
        <authorList>
            <person name="Mcdaniel E.A."/>
        </authorList>
    </citation>
    <scope>NUCLEOTIDE SEQUENCE</scope>
    <source>
        <strain evidence="2">UWPOB_OBS1</strain>
    </source>
</reference>